<evidence type="ECO:0000256" key="1">
    <source>
        <dbReference type="SAM" id="MobiDB-lite"/>
    </source>
</evidence>
<dbReference type="AlphaFoldDB" id="A0A1Q9D7G9"/>
<dbReference type="Proteomes" id="UP000186817">
    <property type="component" value="Unassembled WGS sequence"/>
</dbReference>
<feature type="region of interest" description="Disordered" evidence="1">
    <location>
        <begin position="60"/>
        <end position="94"/>
    </location>
</feature>
<comment type="caution">
    <text evidence="2">The sequence shown here is derived from an EMBL/GenBank/DDBJ whole genome shotgun (WGS) entry which is preliminary data.</text>
</comment>
<gene>
    <name evidence="2" type="ORF">AK812_SmicGene27210</name>
</gene>
<accession>A0A1Q9D7G9</accession>
<name>A0A1Q9D7G9_SYMMI</name>
<protein>
    <submittedName>
        <fullName evidence="2">Uncharacterized protein</fullName>
    </submittedName>
</protein>
<organism evidence="2 3">
    <name type="scientific">Symbiodinium microadriaticum</name>
    <name type="common">Dinoflagellate</name>
    <name type="synonym">Zooxanthella microadriatica</name>
    <dbReference type="NCBI Taxonomy" id="2951"/>
    <lineage>
        <taxon>Eukaryota</taxon>
        <taxon>Sar</taxon>
        <taxon>Alveolata</taxon>
        <taxon>Dinophyceae</taxon>
        <taxon>Suessiales</taxon>
        <taxon>Symbiodiniaceae</taxon>
        <taxon>Symbiodinium</taxon>
    </lineage>
</organism>
<proteinExistence type="predicted"/>
<sequence>MAITAMSMTGARELGAQQQGVFGPLRCYIQNSSRREHLTVEGRLDVAALALALKLLQPAKSQVRGPRSFGPGERTSLLTLERQDARLQQPTDYA</sequence>
<keyword evidence="3" id="KW-1185">Reference proteome</keyword>
<reference evidence="2 3" key="1">
    <citation type="submission" date="2016-02" db="EMBL/GenBank/DDBJ databases">
        <title>Genome analysis of coral dinoflagellate symbionts highlights evolutionary adaptations to a symbiotic lifestyle.</title>
        <authorList>
            <person name="Aranda M."/>
            <person name="Li Y."/>
            <person name="Liew Y.J."/>
            <person name="Baumgarten S."/>
            <person name="Simakov O."/>
            <person name="Wilson M."/>
            <person name="Piel J."/>
            <person name="Ashoor H."/>
            <person name="Bougouffa S."/>
            <person name="Bajic V.B."/>
            <person name="Ryu T."/>
            <person name="Ravasi T."/>
            <person name="Bayer T."/>
            <person name="Micklem G."/>
            <person name="Kim H."/>
            <person name="Bhak J."/>
            <person name="Lajeunesse T.C."/>
            <person name="Voolstra C.R."/>
        </authorList>
    </citation>
    <scope>NUCLEOTIDE SEQUENCE [LARGE SCALE GENOMIC DNA]</scope>
    <source>
        <strain evidence="2 3">CCMP2467</strain>
    </source>
</reference>
<evidence type="ECO:0000313" key="2">
    <source>
        <dbReference type="EMBL" id="OLP91135.1"/>
    </source>
</evidence>
<evidence type="ECO:0000313" key="3">
    <source>
        <dbReference type="Proteomes" id="UP000186817"/>
    </source>
</evidence>
<dbReference type="EMBL" id="LSRX01000678">
    <property type="protein sequence ID" value="OLP91135.1"/>
    <property type="molecule type" value="Genomic_DNA"/>
</dbReference>